<name>A0A6G0RGJ6_9STRA</name>
<dbReference type="AlphaFoldDB" id="A0A6G0RGJ6"/>
<protein>
    <recommendedName>
        <fullName evidence="4">DDE Tnp4 domain-containing protein</fullName>
    </recommendedName>
</protein>
<dbReference type="Proteomes" id="UP000486351">
    <property type="component" value="Unassembled WGS sequence"/>
</dbReference>
<feature type="domain" description="DDE Tnp4" evidence="4">
    <location>
        <begin position="205"/>
        <end position="404"/>
    </location>
</feature>
<accession>A0A6G0RGJ6</accession>
<organism evidence="5 6">
    <name type="scientific">Phytophthora fragariae</name>
    <dbReference type="NCBI Taxonomy" id="53985"/>
    <lineage>
        <taxon>Eukaryota</taxon>
        <taxon>Sar</taxon>
        <taxon>Stramenopiles</taxon>
        <taxon>Oomycota</taxon>
        <taxon>Peronosporomycetes</taxon>
        <taxon>Peronosporales</taxon>
        <taxon>Peronosporaceae</taxon>
        <taxon>Phytophthora</taxon>
    </lineage>
</organism>
<keyword evidence="2" id="KW-0479">Metal-binding</keyword>
<gene>
    <name evidence="5" type="ORF">PF008_g14596</name>
</gene>
<reference evidence="5 6" key="1">
    <citation type="submission" date="2018-09" db="EMBL/GenBank/DDBJ databases">
        <title>Genomic investigation of the strawberry pathogen Phytophthora fragariae indicates pathogenicity is determined by transcriptional variation in three key races.</title>
        <authorList>
            <person name="Adams T.M."/>
            <person name="Armitage A.D."/>
            <person name="Sobczyk M.K."/>
            <person name="Bates H.J."/>
            <person name="Dunwell J.M."/>
            <person name="Nellist C.F."/>
            <person name="Harrison R.J."/>
        </authorList>
    </citation>
    <scope>NUCLEOTIDE SEQUENCE [LARGE SCALE GENOMIC DNA]</scope>
    <source>
        <strain evidence="5 6">NOV-77</strain>
    </source>
</reference>
<dbReference type="InterPro" id="IPR027806">
    <property type="entry name" value="HARBI1_dom"/>
</dbReference>
<dbReference type="Pfam" id="PF13359">
    <property type="entry name" value="DDE_Tnp_4"/>
    <property type="match status" value="1"/>
</dbReference>
<evidence type="ECO:0000313" key="6">
    <source>
        <dbReference type="Proteomes" id="UP000486351"/>
    </source>
</evidence>
<evidence type="ECO:0000256" key="1">
    <source>
        <dbReference type="ARBA" id="ARBA00001968"/>
    </source>
</evidence>
<evidence type="ECO:0000259" key="4">
    <source>
        <dbReference type="Pfam" id="PF13359"/>
    </source>
</evidence>
<evidence type="ECO:0000313" key="5">
    <source>
        <dbReference type="EMBL" id="KAE9333148.1"/>
    </source>
</evidence>
<evidence type="ECO:0000256" key="2">
    <source>
        <dbReference type="ARBA" id="ARBA00022723"/>
    </source>
</evidence>
<comment type="cofactor">
    <cofactor evidence="1">
        <name>a divalent metal cation</name>
        <dbReference type="ChEBI" id="CHEBI:60240"/>
    </cofactor>
</comment>
<dbReference type="GO" id="GO:0046872">
    <property type="term" value="F:metal ion binding"/>
    <property type="evidence" value="ECO:0007669"/>
    <property type="project" value="UniProtKB-KW"/>
</dbReference>
<comment type="caution">
    <text evidence="5">The sequence shown here is derived from an EMBL/GenBank/DDBJ whole genome shotgun (WGS) entry which is preliminary data.</text>
</comment>
<dbReference type="EMBL" id="QXFY01000911">
    <property type="protein sequence ID" value="KAE9333148.1"/>
    <property type="molecule type" value="Genomic_DNA"/>
</dbReference>
<sequence length="489" mass="56211">MAPSRNRVRRTEQELDNEARERWDRLFVEEEALQLALARVELPTSCDYSDDECSSPSPVYDRCLRVQGPERVLKMCNFAPVELERIWDAVEDHVMKHWNVGRGKKSANAPKGILYMTLAALKHCGSWETASAMFDMYPSPFQKMVKKFVTMLDPCLCQIFELDEEGRSTMRHLTLTGKTFANVPCARYATDVTFQQADRPVGGYNDAKMYYSGKHHLYGLKVEVSVIPTGVAINCTDWEAGSMADISIFRANKHFHTPAMQKRPGEDTINCTDWEAGSMADISLFRANKHFHTSAMQKRPGQDTINVQGPQADRYQHDWAVLVDKGYQGLQDEFRTIQPKKGAARGPPLTADERSESDRISHDRVQVENYFGRLKKLWGVCSHKWTWDRQTYNMFFRMCVVLTNFRVRCCPLRREDGEHYLRYEARLIKLGLDIEEAKRLKRQQARDSRRARIVLRTRAAIRPANTSNRRSSVGSRTRSDSDVSTDFGS</sequence>
<evidence type="ECO:0000256" key="3">
    <source>
        <dbReference type="SAM" id="MobiDB-lite"/>
    </source>
</evidence>
<proteinExistence type="predicted"/>
<feature type="region of interest" description="Disordered" evidence="3">
    <location>
        <begin position="465"/>
        <end position="489"/>
    </location>
</feature>